<dbReference type="AlphaFoldDB" id="A0A284RPI3"/>
<dbReference type="Proteomes" id="UP000219338">
    <property type="component" value="Unassembled WGS sequence"/>
</dbReference>
<dbReference type="EMBL" id="FUEG01000012">
    <property type="protein sequence ID" value="SJL10667.1"/>
    <property type="molecule type" value="Genomic_DNA"/>
</dbReference>
<evidence type="ECO:0000313" key="2">
    <source>
        <dbReference type="Proteomes" id="UP000219338"/>
    </source>
</evidence>
<accession>A0A284RPI3</accession>
<keyword evidence="2" id="KW-1185">Reference proteome</keyword>
<proteinExistence type="predicted"/>
<protein>
    <submittedName>
        <fullName evidence="1">Uncharacterized protein</fullName>
    </submittedName>
</protein>
<gene>
    <name evidence="1" type="ORF">ARMOST_14058</name>
</gene>
<sequence>MATPSDKPSECQLDDCKRVHDAAVGYGFGDLDGSTVRLLGGSASKDGRLLVMRHDLRRQNSSNDIAVND</sequence>
<name>A0A284RPI3_ARMOS</name>
<evidence type="ECO:0000313" key="1">
    <source>
        <dbReference type="EMBL" id="SJL10667.1"/>
    </source>
</evidence>
<reference evidence="2" key="1">
    <citation type="journal article" date="2017" name="Nat. Ecol. Evol.">
        <title>Genome expansion and lineage-specific genetic innovations in the forest pathogenic fungi Armillaria.</title>
        <authorList>
            <person name="Sipos G."/>
            <person name="Prasanna A.N."/>
            <person name="Walter M.C."/>
            <person name="O'Connor E."/>
            <person name="Balint B."/>
            <person name="Krizsan K."/>
            <person name="Kiss B."/>
            <person name="Hess J."/>
            <person name="Varga T."/>
            <person name="Slot J."/>
            <person name="Riley R."/>
            <person name="Boka B."/>
            <person name="Rigling D."/>
            <person name="Barry K."/>
            <person name="Lee J."/>
            <person name="Mihaltcheva S."/>
            <person name="LaButti K."/>
            <person name="Lipzen A."/>
            <person name="Waldron R."/>
            <person name="Moloney N.M."/>
            <person name="Sperisen C."/>
            <person name="Kredics L."/>
            <person name="Vagvoelgyi C."/>
            <person name="Patrignani A."/>
            <person name="Fitzpatrick D."/>
            <person name="Nagy I."/>
            <person name="Doyle S."/>
            <person name="Anderson J.B."/>
            <person name="Grigoriev I.V."/>
            <person name="Gueldener U."/>
            <person name="Muensterkoetter M."/>
            <person name="Nagy L.G."/>
        </authorList>
    </citation>
    <scope>NUCLEOTIDE SEQUENCE [LARGE SCALE GENOMIC DNA]</scope>
    <source>
        <strain evidence="2">C18/9</strain>
    </source>
</reference>
<organism evidence="1 2">
    <name type="scientific">Armillaria ostoyae</name>
    <name type="common">Armillaria root rot fungus</name>
    <dbReference type="NCBI Taxonomy" id="47428"/>
    <lineage>
        <taxon>Eukaryota</taxon>
        <taxon>Fungi</taxon>
        <taxon>Dikarya</taxon>
        <taxon>Basidiomycota</taxon>
        <taxon>Agaricomycotina</taxon>
        <taxon>Agaricomycetes</taxon>
        <taxon>Agaricomycetidae</taxon>
        <taxon>Agaricales</taxon>
        <taxon>Marasmiineae</taxon>
        <taxon>Physalacriaceae</taxon>
        <taxon>Armillaria</taxon>
    </lineage>
</organism>